<dbReference type="AlphaFoldDB" id="I0K5I3"/>
<dbReference type="KEGG" id="fae:FAES_1376"/>
<evidence type="ECO:0000313" key="2">
    <source>
        <dbReference type="EMBL" id="CCG99386.1"/>
    </source>
</evidence>
<feature type="region of interest" description="Disordered" evidence="1">
    <location>
        <begin position="48"/>
        <end position="73"/>
    </location>
</feature>
<proteinExistence type="predicted"/>
<protein>
    <submittedName>
        <fullName evidence="2">Uncharacterized protein</fullName>
    </submittedName>
</protein>
<dbReference type="eggNOG" id="ENOG503399J">
    <property type="taxonomic scope" value="Bacteria"/>
</dbReference>
<sequence>MISGSRLFVLLEDFEHKIFDLTELVAQQKQRIAHLESENNRLNELLRDQQNQLKQQTKKATDTPPALTKSKDFGKLVSSNLPDTVAREEVKQKLDEYIRDLDRCIAYLSTLS</sequence>
<reference evidence="2 3" key="1">
    <citation type="journal article" date="2012" name="J. Bacteriol.">
        <title>Genome Sequence of Fibrella aestuarina BUZ 2T, a Filamentous Marine Bacterium.</title>
        <authorList>
            <person name="Filippini M."/>
            <person name="Qi W."/>
            <person name="Blom J."/>
            <person name="Goesmann A."/>
            <person name="Smits T.H."/>
            <person name="Bagheri H.C."/>
        </authorList>
    </citation>
    <scope>NUCLEOTIDE SEQUENCE [LARGE SCALE GENOMIC DNA]</scope>
    <source>
        <strain evidence="3">BUZ 2T</strain>
    </source>
</reference>
<dbReference type="RefSeq" id="WP_015330485.1">
    <property type="nucleotide sequence ID" value="NC_020054.1"/>
</dbReference>
<organism evidence="2 3">
    <name type="scientific">Fibrella aestuarina BUZ 2</name>
    <dbReference type="NCBI Taxonomy" id="1166018"/>
    <lineage>
        <taxon>Bacteria</taxon>
        <taxon>Pseudomonadati</taxon>
        <taxon>Bacteroidota</taxon>
        <taxon>Cytophagia</taxon>
        <taxon>Cytophagales</taxon>
        <taxon>Spirosomataceae</taxon>
        <taxon>Fibrella</taxon>
    </lineage>
</organism>
<dbReference type="Proteomes" id="UP000011058">
    <property type="component" value="Chromosome"/>
</dbReference>
<evidence type="ECO:0000313" key="3">
    <source>
        <dbReference type="Proteomes" id="UP000011058"/>
    </source>
</evidence>
<accession>I0K5I3</accession>
<dbReference type="EMBL" id="HE796683">
    <property type="protein sequence ID" value="CCG99386.1"/>
    <property type="molecule type" value="Genomic_DNA"/>
</dbReference>
<dbReference type="OrthoDB" id="1467932at2"/>
<name>I0K5I3_9BACT</name>
<dbReference type="HOGENOM" id="CLU_2144247_0_0_10"/>
<keyword evidence="3" id="KW-1185">Reference proteome</keyword>
<gene>
    <name evidence="2" type="ORF">FAES_1376</name>
</gene>
<evidence type="ECO:0000256" key="1">
    <source>
        <dbReference type="SAM" id="MobiDB-lite"/>
    </source>
</evidence>
<dbReference type="STRING" id="1166018.FAES_1376"/>